<dbReference type="Pfam" id="PF01937">
    <property type="entry name" value="ARMT1-like_dom"/>
    <property type="match status" value="1"/>
</dbReference>
<comment type="caution">
    <text evidence="2">The sequence shown here is derived from an EMBL/GenBank/DDBJ whole genome shotgun (WGS) entry which is preliminary data.</text>
</comment>
<evidence type="ECO:0000259" key="1">
    <source>
        <dbReference type="Pfam" id="PF01937"/>
    </source>
</evidence>
<proteinExistence type="predicted"/>
<dbReference type="InterPro" id="IPR014444">
    <property type="entry name" value="PH1575-like"/>
</dbReference>
<dbReference type="Gene3D" id="3.40.50.10880">
    <property type="entry name" value="Uncharacterised protein PF01937, DUF89, domain 3"/>
    <property type="match status" value="1"/>
</dbReference>
<dbReference type="SUPFAM" id="SSF111321">
    <property type="entry name" value="AF1104-like"/>
    <property type="match status" value="1"/>
</dbReference>
<gene>
    <name evidence="2" type="ORF">ENW73_06400</name>
</gene>
<protein>
    <submittedName>
        <fullName evidence="2">DUF89 family protein</fullName>
    </submittedName>
</protein>
<dbReference type="InterPro" id="IPR036075">
    <property type="entry name" value="ARMT-1-like_metal-bd_sf"/>
</dbReference>
<reference evidence="2" key="1">
    <citation type="journal article" date="2020" name="mSystems">
        <title>Genome- and Community-Level Interaction Insights into Carbon Utilization and Element Cycling Functions of Hydrothermarchaeota in Hydrothermal Sediment.</title>
        <authorList>
            <person name="Zhou Z."/>
            <person name="Liu Y."/>
            <person name="Xu W."/>
            <person name="Pan J."/>
            <person name="Luo Z.H."/>
            <person name="Li M."/>
        </authorList>
    </citation>
    <scope>NUCLEOTIDE SEQUENCE [LARGE SCALE GENOMIC DNA]</scope>
    <source>
        <strain evidence="2">SpSt-876</strain>
    </source>
</reference>
<dbReference type="InterPro" id="IPR002791">
    <property type="entry name" value="ARMT1-like_metal-bd"/>
</dbReference>
<evidence type="ECO:0000313" key="2">
    <source>
        <dbReference type="EMBL" id="HHS52479.1"/>
    </source>
</evidence>
<accession>A0A7C6ED98</accession>
<name>A0A7C6ED98_UNCW3</name>
<dbReference type="PIRSF" id="PIRSF006593">
    <property type="entry name" value="UCP006593"/>
    <property type="match status" value="1"/>
</dbReference>
<feature type="domain" description="Damage-control phosphatase ARMT1-like metal-binding" evidence="1">
    <location>
        <begin position="7"/>
        <end position="266"/>
    </location>
</feature>
<dbReference type="EMBL" id="DTLI01000153">
    <property type="protein sequence ID" value="HHS52479.1"/>
    <property type="molecule type" value="Genomic_DNA"/>
</dbReference>
<dbReference type="Gene3D" id="1.10.285.20">
    <property type="entry name" value="Uncharacterised protein PF01937, DUF89, domain 2"/>
    <property type="match status" value="1"/>
</dbReference>
<sequence>MKSEALCIPCVIKQCQRIAAMLSNDEELLIKVTKQALSIIPNLSLTEPPSLFTSRVLFAAYEVLGTRDPFASVKKEQAKMGKRASRLLKAKILKSPDPLHSALFYATLGNLIDSGAQETGLTLDTALNRTNFHYDDYTHFKEKLSSAKTILYILDNAGEIYFDELVLEKLPAWNIILAVKSGPILNDVTEQEIKEAELDKRAKIVKTGSRFLGVNFAEISDDFKKVYEEADIVLAKGHANFESLVDAGRDGFFMLVIKCPVVANKLSQLTSRKLNVGDAVFYYSPGPKAQ</sequence>
<organism evidence="2">
    <name type="scientific">candidate division WOR-3 bacterium</name>
    <dbReference type="NCBI Taxonomy" id="2052148"/>
    <lineage>
        <taxon>Bacteria</taxon>
        <taxon>Bacteria division WOR-3</taxon>
    </lineage>
</organism>
<dbReference type="AlphaFoldDB" id="A0A7C6ED98"/>
<dbReference type="Gene3D" id="1.10.8.380">
    <property type="entry name" value="Uncharacterised protein PF01937, DUF89, domain 1"/>
    <property type="match status" value="1"/>
</dbReference>